<dbReference type="InterPro" id="IPR000835">
    <property type="entry name" value="HTH_MarR-typ"/>
</dbReference>
<dbReference type="PROSITE" id="PS50995">
    <property type="entry name" value="HTH_MARR_2"/>
    <property type="match status" value="1"/>
</dbReference>
<dbReference type="AlphaFoldDB" id="A0A9X4M0S7"/>
<dbReference type="SMART" id="SM00347">
    <property type="entry name" value="HTH_MARR"/>
    <property type="match status" value="1"/>
</dbReference>
<dbReference type="PANTHER" id="PTHR33164">
    <property type="entry name" value="TRANSCRIPTIONAL REGULATOR, MARR FAMILY"/>
    <property type="match status" value="1"/>
</dbReference>
<sequence>MSSSPVKAPESLLSRPGYVLERAARMVRQLHAEGLAGVGLLPHQHAILCCLDEFGPDHQKAVAGRLRLDPGDIVAYLDGLETNGAITRERDARDRRRQIVSITDSGRATLAAAERALDNAEKQAFAALDGEARTALGELLERVYADLVARD</sequence>
<dbReference type="Proteomes" id="UP001152755">
    <property type="component" value="Unassembled WGS sequence"/>
</dbReference>
<dbReference type="PANTHER" id="PTHR33164:SF43">
    <property type="entry name" value="HTH-TYPE TRANSCRIPTIONAL REPRESSOR YETL"/>
    <property type="match status" value="1"/>
</dbReference>
<feature type="domain" description="HTH marR-type" evidence="1">
    <location>
        <begin position="13"/>
        <end position="145"/>
    </location>
</feature>
<dbReference type="Pfam" id="PF01047">
    <property type="entry name" value="MarR"/>
    <property type="match status" value="1"/>
</dbReference>
<dbReference type="EMBL" id="JANRHA010000003">
    <property type="protein sequence ID" value="MDG3014217.1"/>
    <property type="molecule type" value="Genomic_DNA"/>
</dbReference>
<reference evidence="2" key="1">
    <citation type="submission" date="2022-08" db="EMBL/GenBank/DDBJ databases">
        <title>Genome analysis of Corynebacteriales strain.</title>
        <authorList>
            <person name="Lee S.D."/>
        </authorList>
    </citation>
    <scope>NUCLEOTIDE SEQUENCE</scope>
    <source>
        <strain evidence="2">D3-21</strain>
    </source>
</reference>
<organism evidence="2 3">
    <name type="scientific">Speluncibacter jeojiensis</name>
    <dbReference type="NCBI Taxonomy" id="2710754"/>
    <lineage>
        <taxon>Bacteria</taxon>
        <taxon>Bacillati</taxon>
        <taxon>Actinomycetota</taxon>
        <taxon>Actinomycetes</taxon>
        <taxon>Mycobacteriales</taxon>
        <taxon>Speluncibacteraceae</taxon>
        <taxon>Speluncibacter</taxon>
    </lineage>
</organism>
<dbReference type="InterPro" id="IPR039422">
    <property type="entry name" value="MarR/SlyA-like"/>
</dbReference>
<evidence type="ECO:0000313" key="3">
    <source>
        <dbReference type="Proteomes" id="UP001152755"/>
    </source>
</evidence>
<accession>A0A9X4M0S7</accession>
<dbReference type="SUPFAM" id="SSF46785">
    <property type="entry name" value="Winged helix' DNA-binding domain"/>
    <property type="match status" value="1"/>
</dbReference>
<dbReference type="GO" id="GO:0006950">
    <property type="term" value="P:response to stress"/>
    <property type="evidence" value="ECO:0007669"/>
    <property type="project" value="TreeGrafter"/>
</dbReference>
<evidence type="ECO:0000313" key="2">
    <source>
        <dbReference type="EMBL" id="MDG3014217.1"/>
    </source>
</evidence>
<proteinExistence type="predicted"/>
<dbReference type="InterPro" id="IPR036388">
    <property type="entry name" value="WH-like_DNA-bd_sf"/>
</dbReference>
<comment type="caution">
    <text evidence="2">The sequence shown here is derived from an EMBL/GenBank/DDBJ whole genome shotgun (WGS) entry which is preliminary data.</text>
</comment>
<protein>
    <submittedName>
        <fullName evidence="2">MarR family winged helix-turn-helix transcriptional regulator</fullName>
    </submittedName>
</protein>
<dbReference type="InterPro" id="IPR036390">
    <property type="entry name" value="WH_DNA-bd_sf"/>
</dbReference>
<evidence type="ECO:0000259" key="1">
    <source>
        <dbReference type="PROSITE" id="PS50995"/>
    </source>
</evidence>
<dbReference type="RefSeq" id="WP_277832116.1">
    <property type="nucleotide sequence ID" value="NZ_JAAIVF010000002.1"/>
</dbReference>
<gene>
    <name evidence="2" type="ORF">NVS88_06570</name>
</gene>
<dbReference type="Gene3D" id="1.10.10.10">
    <property type="entry name" value="Winged helix-like DNA-binding domain superfamily/Winged helix DNA-binding domain"/>
    <property type="match status" value="1"/>
</dbReference>
<name>A0A9X4M0S7_9ACTN</name>
<keyword evidence="3" id="KW-1185">Reference proteome</keyword>
<dbReference type="GO" id="GO:0003700">
    <property type="term" value="F:DNA-binding transcription factor activity"/>
    <property type="evidence" value="ECO:0007669"/>
    <property type="project" value="InterPro"/>
</dbReference>